<evidence type="ECO:0000259" key="2">
    <source>
        <dbReference type="PROSITE" id="PS51192"/>
    </source>
</evidence>
<feature type="region of interest" description="Disordered" evidence="1">
    <location>
        <begin position="1"/>
        <end position="21"/>
    </location>
</feature>
<dbReference type="Pfam" id="PF13156">
    <property type="entry name" value="Mrr_cat_2"/>
    <property type="match status" value="1"/>
</dbReference>
<dbReference type="InterPro" id="IPR041635">
    <property type="entry name" value="Type_ISP_LLaBIII_C"/>
</dbReference>
<sequence length="1660" mass="184281">MSDALPAPDAAHGPGEDGTAGTTLDALLSEFRALADSKRMSGNYLEQLARHYLTVEPLWADQLGDVWLWKDWPGREGRPDTGIDLVAEIHGGGLLAVQVKFFREEHRMQKGDLDSFFEALGREPFTEGLVIDTTSAPWSANAEEALKNRSKPVRRISLDELRHSAVDWSTYELLNPQTAPERHARKTLRVHQHEAVRAVMEGLTTAELDRGKLIMACGTGKTFTALKLAERWTNERAGGAASILFMVPSLALLQQSLDEWSRERDPEMGFRAFAVGSDTNIGRRKNNDLTSVLMEDLGAPATTDGAKLAALLGDVEEEHEGMTVVFSTYQSIDAVAEAQRLRGDRFDLVICDEAHRTTGVTLAGDDESDFVKVHDDGVIPADRRVYMTATPRIFAPEVKNAARQKDAELVSMDDEALFGPVLYRIGFDEAVRKGLLSDYKVIVLGVSEDEIIEGLQQELADGGRELQVTDVAKLIGCWNALAKRNAGLIADGFGADVTPMRRAVAFAKDIASSTKVAGDFEELVDGYLSNIENEDATDDLTVQARHVDGTMNATIRGEHLDWLKAAPEEDPFGRPVARVLTNARCLSEGVDVPSLDAVLFLSPRNSQVDVVQAVGRVMRRAEGKRLGYIVLPIAIPAGVSPEQALNDNERYKVVWQVLQALRAHDERLDAAINQSAFTGKLPEQVVIDRVSLAPAKPRTSSPFEEPVDSTMTPSGPSHLAPTLPGLTSNAAAWKDSVYAKLVAKVGDRMYWDDWAGDIADIARRFISLIAVHVSATDGEDTPFARFVAALRATVNPDITEPEAIELLAQHLITKPVFEAMFPEGTFTQENPVSVAMEHVLDTFSDNEAFAREREPLDAFYARVTERIRNLDSVAAKQQMLVTLYDKFFTKAFPLLADRMGIVFTPVEVVDYILRSADAAFFQHFGKRLSDEGVNILEPFAGTGTFLTRLMQTGLIRPEDLTRKYSSELFANEIVLLSYYIAAVNIESVYRELCAEHGVEPADGGFAGISLTDTFAMDERDSQLAGGVFPDNTARLEKQRATKIDVIVMNPPYRAGQASANDGSQNAKYEKVDAAIKASYVARSTASNLNGLYDSYYRALRWATDRLRGDGVIAFVSNSGFIDGGTADGVRLSWVDEFSDVIVYDLRGNQRKKNWQAEGGKIFGEGSQTGVAITILIKRVDHEGAARVHYRDIGDFLSAEDKLDRLGKERSLSGTEFDLLAPNEVGDWINLRDERFAHYQPVGHKATKGRETTPAVFREFSNGLKTNRDTWVYAFGAGQLRANVRRHVDHLNSERIRVHALIAGGAAMPVEKLLVRDSSLGSWSRPNLADLQRNRETVLDRSGFSVAQYRPFVRQHVYLDRTARLNEMLYQIPRIWPTMEHANLAMAVNADGRLATPPLMIRLLADLHVNGDAQLFPRYTWELATAPDGALNLEALATASDDLVVDGYRRVDNVTDTTLATYQAVHGDAITKDDIFYGIYALLHHPTYRETYAADLQKMLPRIPQVEDFAEYARIGRALADLHLDYESVEPYPLVEELSLTAPEDPFERYRIDKLSWLSRKDHTGIRYNAHLTIRGIPETEAEYRVGGRSPLEWVIDRFMIKTDKASGIVNDPNAWLREHDDPRYVVDLIRSLVTVSLETQRLIAELPDFTIIEDPLPVDN</sequence>
<dbReference type="InterPro" id="IPR050742">
    <property type="entry name" value="Helicase_Restrict-Modif_Enz"/>
</dbReference>
<dbReference type="Gene3D" id="3.40.50.150">
    <property type="entry name" value="Vaccinia Virus protein VP39"/>
    <property type="match status" value="1"/>
</dbReference>
<dbReference type="PROSITE" id="PS51192">
    <property type="entry name" value="HELICASE_ATP_BIND_1"/>
    <property type="match status" value="1"/>
</dbReference>
<evidence type="ECO:0000256" key="1">
    <source>
        <dbReference type="SAM" id="MobiDB-lite"/>
    </source>
</evidence>
<dbReference type="PANTHER" id="PTHR47396:SF1">
    <property type="entry name" value="ATP-DEPENDENT HELICASE IRC3-RELATED"/>
    <property type="match status" value="1"/>
</dbReference>
<keyword evidence="3" id="KW-0067">ATP-binding</keyword>
<dbReference type="CDD" id="cd22333">
    <property type="entry name" value="LlaBIII_nuclease-like"/>
    <property type="match status" value="1"/>
</dbReference>
<dbReference type="InterPro" id="IPR006935">
    <property type="entry name" value="Helicase/UvrB_N"/>
</dbReference>
<evidence type="ECO:0000313" key="3">
    <source>
        <dbReference type="EMBL" id="GAA1930226.1"/>
    </source>
</evidence>
<dbReference type="RefSeq" id="WP_248148242.1">
    <property type="nucleotide sequence ID" value="NZ_BAAAOF010000004.1"/>
</dbReference>
<dbReference type="InterPro" id="IPR001650">
    <property type="entry name" value="Helicase_C-like"/>
</dbReference>
<dbReference type="SMART" id="SM00490">
    <property type="entry name" value="HELICc"/>
    <property type="match status" value="1"/>
</dbReference>
<name>A0ABN2PRI8_9MICO</name>
<accession>A0ABN2PRI8</accession>
<keyword evidence="4" id="KW-1185">Reference proteome</keyword>
<keyword evidence="3" id="KW-0347">Helicase</keyword>
<dbReference type="InterPro" id="IPR029063">
    <property type="entry name" value="SAM-dependent_MTases_sf"/>
</dbReference>
<reference evidence="3 4" key="1">
    <citation type="journal article" date="2019" name="Int. J. Syst. Evol. Microbiol.">
        <title>The Global Catalogue of Microorganisms (GCM) 10K type strain sequencing project: providing services to taxonomists for standard genome sequencing and annotation.</title>
        <authorList>
            <consortium name="The Broad Institute Genomics Platform"/>
            <consortium name="The Broad Institute Genome Sequencing Center for Infectious Disease"/>
            <person name="Wu L."/>
            <person name="Ma J."/>
        </authorList>
    </citation>
    <scope>NUCLEOTIDE SEQUENCE [LARGE SCALE GENOMIC DNA]</scope>
    <source>
        <strain evidence="3 4">JCM 14900</strain>
    </source>
</reference>
<dbReference type="GO" id="GO:0004386">
    <property type="term" value="F:helicase activity"/>
    <property type="evidence" value="ECO:0007669"/>
    <property type="project" value="UniProtKB-KW"/>
</dbReference>
<dbReference type="EMBL" id="BAAAOF010000004">
    <property type="protein sequence ID" value="GAA1930226.1"/>
    <property type="molecule type" value="Genomic_DNA"/>
</dbReference>
<dbReference type="InterPro" id="IPR014001">
    <property type="entry name" value="Helicase_ATP-bd"/>
</dbReference>
<dbReference type="SMART" id="SM00487">
    <property type="entry name" value="DEXDc"/>
    <property type="match status" value="1"/>
</dbReference>
<dbReference type="InterPro" id="IPR039442">
    <property type="entry name" value="Mrr-like_dom"/>
</dbReference>
<dbReference type="InterPro" id="IPR027417">
    <property type="entry name" value="P-loop_NTPase"/>
</dbReference>
<keyword evidence="3" id="KW-0378">Hydrolase</keyword>
<dbReference type="Pfam" id="PF22240">
    <property type="entry name" value="ISP_coupler"/>
    <property type="match status" value="1"/>
</dbReference>
<feature type="domain" description="Helicase ATP-binding" evidence="2">
    <location>
        <begin position="202"/>
        <end position="409"/>
    </location>
</feature>
<dbReference type="SUPFAM" id="SSF53335">
    <property type="entry name" value="S-adenosyl-L-methionine-dependent methyltransferases"/>
    <property type="match status" value="1"/>
</dbReference>
<dbReference type="PRINTS" id="PR00507">
    <property type="entry name" value="N12N6MTFRASE"/>
</dbReference>
<evidence type="ECO:0000313" key="4">
    <source>
        <dbReference type="Proteomes" id="UP001501343"/>
    </source>
</evidence>
<keyword evidence="3" id="KW-0547">Nucleotide-binding</keyword>
<dbReference type="Pfam" id="PF04851">
    <property type="entry name" value="ResIII"/>
    <property type="match status" value="1"/>
</dbReference>
<comment type="caution">
    <text evidence="3">The sequence shown here is derived from an EMBL/GenBank/DDBJ whole genome shotgun (WGS) entry which is preliminary data.</text>
</comment>
<organism evidence="3 4">
    <name type="scientific">Microbacterium aoyamense</name>
    <dbReference type="NCBI Taxonomy" id="344166"/>
    <lineage>
        <taxon>Bacteria</taxon>
        <taxon>Bacillati</taxon>
        <taxon>Actinomycetota</taxon>
        <taxon>Actinomycetes</taxon>
        <taxon>Micrococcales</taxon>
        <taxon>Microbacteriaceae</taxon>
        <taxon>Microbacterium</taxon>
    </lineage>
</organism>
<feature type="region of interest" description="Disordered" evidence="1">
    <location>
        <begin position="696"/>
        <end position="716"/>
    </location>
</feature>
<dbReference type="Gene3D" id="3.40.50.300">
    <property type="entry name" value="P-loop containing nucleotide triphosphate hydrolases"/>
    <property type="match status" value="2"/>
</dbReference>
<dbReference type="Proteomes" id="UP001501343">
    <property type="component" value="Unassembled WGS sequence"/>
</dbReference>
<dbReference type="PANTHER" id="PTHR47396">
    <property type="entry name" value="TYPE I RESTRICTION ENZYME ECOKI R PROTEIN"/>
    <property type="match status" value="1"/>
</dbReference>
<gene>
    <name evidence="3" type="ORF">GCM10009775_22860</name>
</gene>
<dbReference type="Pfam" id="PF18135">
    <property type="entry name" value="Type_ISP_C"/>
    <property type="match status" value="1"/>
</dbReference>
<dbReference type="Pfam" id="PF00271">
    <property type="entry name" value="Helicase_C"/>
    <property type="match status" value="1"/>
</dbReference>
<dbReference type="InterPro" id="IPR053980">
    <property type="entry name" value="ISP_coupler"/>
</dbReference>
<dbReference type="CDD" id="cd18785">
    <property type="entry name" value="SF2_C"/>
    <property type="match status" value="1"/>
</dbReference>
<dbReference type="SUPFAM" id="SSF52540">
    <property type="entry name" value="P-loop containing nucleoside triphosphate hydrolases"/>
    <property type="match status" value="2"/>
</dbReference>
<dbReference type="InterPro" id="IPR002052">
    <property type="entry name" value="DNA_methylase_N6_adenine_CS"/>
</dbReference>
<dbReference type="PROSITE" id="PS00092">
    <property type="entry name" value="N6_MTASE"/>
    <property type="match status" value="1"/>
</dbReference>
<protein>
    <submittedName>
        <fullName evidence="3">DEAD/DEAH box helicase</fullName>
    </submittedName>
</protein>
<proteinExistence type="predicted"/>